<dbReference type="EMBL" id="DF820501">
    <property type="protein sequence ID" value="GAK31863.1"/>
    <property type="molecule type" value="Genomic_DNA"/>
</dbReference>
<dbReference type="InterPro" id="IPR000425">
    <property type="entry name" value="MIP"/>
</dbReference>
<dbReference type="eggNOG" id="COG0580">
    <property type="taxonomic scope" value="Bacteria"/>
</dbReference>
<proteinExistence type="inferred from homology"/>
<dbReference type="PRINTS" id="PR00783">
    <property type="entry name" value="MINTRINSICP"/>
</dbReference>
<dbReference type="InterPro" id="IPR053481">
    <property type="entry name" value="MIP/AQP_LacticAcid_Trans"/>
</dbReference>
<evidence type="ECO:0000256" key="6">
    <source>
        <dbReference type="ARBA" id="ARBA00023136"/>
    </source>
</evidence>
<dbReference type="Gene3D" id="1.20.1080.10">
    <property type="entry name" value="Glycerol uptake facilitator protein"/>
    <property type="match status" value="1"/>
</dbReference>
<sequence length="236" mass="25419">MHQLLAEFLSTGLMVVFGVGVHADTVLNNTKYHGSGHLFAITTWGFGISVALFIFGGVCMNPAMVLAQNILGMLPWSDFLPYSIAEVLGGIVGAVIVWIMYADQFKSSEGDIDPVVVRNMFSTSPAIRNLPRNFFVEFFATFVFITSILAIAQIKTPGILPIGVGLLVWAIGMGLGGPTGFAMNLARDMGPRIAHRILPIADKAKSDWQYGIIVPGIAPFVGAACAALFAKYFLKY</sequence>
<evidence type="ECO:0000256" key="7">
    <source>
        <dbReference type="RuleBase" id="RU000477"/>
    </source>
</evidence>
<dbReference type="STRING" id="1329250.WOSG25_180120"/>
<evidence type="ECO:0000256" key="2">
    <source>
        <dbReference type="ARBA" id="ARBA00006175"/>
    </source>
</evidence>
<feature type="transmembrane region" description="Helical" evidence="8">
    <location>
        <begin position="159"/>
        <end position="181"/>
    </location>
</feature>
<dbReference type="Proteomes" id="UP000030643">
    <property type="component" value="Unassembled WGS sequence"/>
</dbReference>
<name>A0A069CXC7_WEIOS</name>
<feature type="transmembrane region" description="Helical" evidence="8">
    <location>
        <begin position="212"/>
        <end position="234"/>
    </location>
</feature>
<keyword evidence="6 8" id="KW-0472">Membrane</keyword>
<feature type="transmembrane region" description="Helical" evidence="8">
    <location>
        <begin position="79"/>
        <end position="101"/>
    </location>
</feature>
<evidence type="ECO:0000313" key="9">
    <source>
        <dbReference type="EMBL" id="GAK31863.1"/>
    </source>
</evidence>
<keyword evidence="4 7" id="KW-0812">Transmembrane</keyword>
<comment type="similarity">
    <text evidence="2 7">Belongs to the MIP/aquaporin (TC 1.A.8) family.</text>
</comment>
<evidence type="ECO:0000256" key="8">
    <source>
        <dbReference type="SAM" id="Phobius"/>
    </source>
</evidence>
<keyword evidence="3 7" id="KW-0813">Transport</keyword>
<dbReference type="Pfam" id="PF00230">
    <property type="entry name" value="MIP"/>
    <property type="match status" value="1"/>
</dbReference>
<dbReference type="NCBIfam" id="NF043012">
    <property type="entry name" value="LacAcidTportLarD"/>
    <property type="match status" value="1"/>
</dbReference>
<evidence type="ECO:0000256" key="1">
    <source>
        <dbReference type="ARBA" id="ARBA00004141"/>
    </source>
</evidence>
<dbReference type="InterPro" id="IPR023271">
    <property type="entry name" value="Aquaporin-like"/>
</dbReference>
<organism evidence="9 10">
    <name type="scientific">Weissella oryzae (strain DSM 25784 / JCM 18191 / LMG 30913 / SG25)</name>
    <dbReference type="NCBI Taxonomy" id="1329250"/>
    <lineage>
        <taxon>Bacteria</taxon>
        <taxon>Bacillati</taxon>
        <taxon>Bacillota</taxon>
        <taxon>Bacilli</taxon>
        <taxon>Lactobacillales</taxon>
        <taxon>Lactobacillaceae</taxon>
        <taxon>Weissella</taxon>
    </lineage>
</organism>
<evidence type="ECO:0000313" key="10">
    <source>
        <dbReference type="Proteomes" id="UP000030643"/>
    </source>
</evidence>
<evidence type="ECO:0000256" key="5">
    <source>
        <dbReference type="ARBA" id="ARBA00022989"/>
    </source>
</evidence>
<evidence type="ECO:0000256" key="3">
    <source>
        <dbReference type="ARBA" id="ARBA00022448"/>
    </source>
</evidence>
<dbReference type="AlphaFoldDB" id="A0A069CXC7"/>
<dbReference type="SUPFAM" id="SSF81338">
    <property type="entry name" value="Aquaporin-like"/>
    <property type="match status" value="1"/>
</dbReference>
<accession>A0A069CXC7</accession>
<protein>
    <submittedName>
        <fullName evidence="9">Glycerol uptake facilitator protein</fullName>
    </submittedName>
</protein>
<dbReference type="GO" id="GO:0015254">
    <property type="term" value="F:glycerol channel activity"/>
    <property type="evidence" value="ECO:0007669"/>
    <property type="project" value="TreeGrafter"/>
</dbReference>
<comment type="subcellular location">
    <subcellularLocation>
        <location evidence="1">Membrane</location>
        <topology evidence="1">Multi-pass membrane protein</topology>
    </subcellularLocation>
</comment>
<feature type="transmembrane region" description="Helical" evidence="8">
    <location>
        <begin position="134"/>
        <end position="152"/>
    </location>
</feature>
<keyword evidence="5 8" id="KW-1133">Transmembrane helix</keyword>
<feature type="transmembrane region" description="Helical" evidence="8">
    <location>
        <begin position="39"/>
        <end position="67"/>
    </location>
</feature>
<dbReference type="PANTHER" id="PTHR43829">
    <property type="entry name" value="AQUAPORIN OR AQUAGLYCEROPORIN RELATED"/>
    <property type="match status" value="1"/>
</dbReference>
<dbReference type="InterPro" id="IPR050363">
    <property type="entry name" value="MIP/Aquaporin"/>
</dbReference>
<dbReference type="GO" id="GO:0005886">
    <property type="term" value="C:plasma membrane"/>
    <property type="evidence" value="ECO:0007669"/>
    <property type="project" value="TreeGrafter"/>
</dbReference>
<evidence type="ECO:0000256" key="4">
    <source>
        <dbReference type="ARBA" id="ARBA00022692"/>
    </source>
</evidence>
<keyword evidence="10" id="KW-1185">Reference proteome</keyword>
<gene>
    <name evidence="9" type="primary">glpF</name>
    <name evidence="9" type="ORF">WOSG25_180120</name>
</gene>
<reference evidence="10" key="1">
    <citation type="journal article" date="2014" name="Genome Announc.">
        <title>Draft genome sequence of Weissella oryzae SG25T, isolated from fermented rice grains.</title>
        <authorList>
            <person name="Tanizawa Y."/>
            <person name="Fujisawa T."/>
            <person name="Mochizuki T."/>
            <person name="Kaminuma E."/>
            <person name="Suzuki Y."/>
            <person name="Nakamura Y."/>
            <person name="Tohno M."/>
        </authorList>
    </citation>
    <scope>NUCLEOTIDE SEQUENCE [LARGE SCALE GENOMIC DNA]</scope>
    <source>
        <strain evidence="10">DSM 25784 / JCM 18191 / LMG 30913 / SG25</strain>
    </source>
</reference>
<dbReference type="PANTHER" id="PTHR43829:SF9">
    <property type="entry name" value="AQUAPORIN-9"/>
    <property type="match status" value="1"/>
</dbReference>